<evidence type="ECO:0000313" key="3">
    <source>
        <dbReference type="Proteomes" id="UP000275078"/>
    </source>
</evidence>
<dbReference type="AlphaFoldDB" id="A0A3N4HRY5"/>
<reference evidence="2 3" key="1">
    <citation type="journal article" date="2018" name="Nat. Ecol. Evol.">
        <title>Pezizomycetes genomes reveal the molecular basis of ectomycorrhizal truffle lifestyle.</title>
        <authorList>
            <person name="Murat C."/>
            <person name="Payen T."/>
            <person name="Noel B."/>
            <person name="Kuo A."/>
            <person name="Morin E."/>
            <person name="Chen J."/>
            <person name="Kohler A."/>
            <person name="Krizsan K."/>
            <person name="Balestrini R."/>
            <person name="Da Silva C."/>
            <person name="Montanini B."/>
            <person name="Hainaut M."/>
            <person name="Levati E."/>
            <person name="Barry K.W."/>
            <person name="Belfiori B."/>
            <person name="Cichocki N."/>
            <person name="Clum A."/>
            <person name="Dockter R.B."/>
            <person name="Fauchery L."/>
            <person name="Guy J."/>
            <person name="Iotti M."/>
            <person name="Le Tacon F."/>
            <person name="Lindquist E.A."/>
            <person name="Lipzen A."/>
            <person name="Malagnac F."/>
            <person name="Mello A."/>
            <person name="Molinier V."/>
            <person name="Miyauchi S."/>
            <person name="Poulain J."/>
            <person name="Riccioni C."/>
            <person name="Rubini A."/>
            <person name="Sitrit Y."/>
            <person name="Splivallo R."/>
            <person name="Traeger S."/>
            <person name="Wang M."/>
            <person name="Zifcakova L."/>
            <person name="Wipf D."/>
            <person name="Zambonelli A."/>
            <person name="Paolocci F."/>
            <person name="Nowrousian M."/>
            <person name="Ottonello S."/>
            <person name="Baldrian P."/>
            <person name="Spatafora J.W."/>
            <person name="Henrissat B."/>
            <person name="Nagy L.G."/>
            <person name="Aury J.M."/>
            <person name="Wincker P."/>
            <person name="Grigoriev I.V."/>
            <person name="Bonfante P."/>
            <person name="Martin F.M."/>
        </authorList>
    </citation>
    <scope>NUCLEOTIDE SEQUENCE [LARGE SCALE GENOMIC DNA]</scope>
    <source>
        <strain evidence="2 3">RN42</strain>
    </source>
</reference>
<sequence length="317" mass="36447">MGTLNQEKEHESRSLEEESLSRLPKEHMSARSTTSLTLQVDQWKCVLYMVIRLSQTDFTYASKATMKKTQDSPIDTRTSEISRLRGVFCYVYLRIKKREERSRRFTPSVEASPSFVQVKLPITAGADTNILAFPWEIKGEVFGRVKLFRFSGRFNFFVRSCKSRCRSRSGHDSHNSMKAQERSVRMQAIDALLLALFRYVKLSIFATRPTKRMSLFDVCTKYSSPFLGSYECKSSFNGEEQMRALITHVGGAMEKSWARLVTSDIAIGMRLRLLEVRVMHMQGSASYNGEVFKNRELEPIYSYSYLSTFVRGCIAPD</sequence>
<gene>
    <name evidence="2" type="ORF">BJ508DRAFT_312777</name>
</gene>
<dbReference type="Proteomes" id="UP000275078">
    <property type="component" value="Unassembled WGS sequence"/>
</dbReference>
<organism evidence="2 3">
    <name type="scientific">Ascobolus immersus RN42</name>
    <dbReference type="NCBI Taxonomy" id="1160509"/>
    <lineage>
        <taxon>Eukaryota</taxon>
        <taxon>Fungi</taxon>
        <taxon>Dikarya</taxon>
        <taxon>Ascomycota</taxon>
        <taxon>Pezizomycotina</taxon>
        <taxon>Pezizomycetes</taxon>
        <taxon>Pezizales</taxon>
        <taxon>Ascobolaceae</taxon>
        <taxon>Ascobolus</taxon>
    </lineage>
</organism>
<keyword evidence="3" id="KW-1185">Reference proteome</keyword>
<proteinExistence type="predicted"/>
<evidence type="ECO:0000256" key="1">
    <source>
        <dbReference type="SAM" id="MobiDB-lite"/>
    </source>
</evidence>
<accession>A0A3N4HRY5</accession>
<feature type="region of interest" description="Disordered" evidence="1">
    <location>
        <begin position="1"/>
        <end position="28"/>
    </location>
</feature>
<name>A0A3N4HRY5_ASCIM</name>
<evidence type="ECO:0000313" key="2">
    <source>
        <dbReference type="EMBL" id="RPA74550.1"/>
    </source>
</evidence>
<protein>
    <submittedName>
        <fullName evidence="2">Uncharacterized protein</fullName>
    </submittedName>
</protein>
<dbReference type="EMBL" id="ML119787">
    <property type="protein sequence ID" value="RPA74550.1"/>
    <property type="molecule type" value="Genomic_DNA"/>
</dbReference>